<evidence type="ECO:0000256" key="1">
    <source>
        <dbReference type="ARBA" id="ARBA00010233"/>
    </source>
</evidence>
<comment type="caution">
    <text evidence="9">The sequence shown here is derived from an EMBL/GenBank/DDBJ whole genome shotgun (WGS) entry which is preliminary data.</text>
</comment>
<feature type="active site" description="Charge relay system" evidence="6">
    <location>
        <position position="279"/>
    </location>
</feature>
<feature type="active site" description="Nucleophile" evidence="6">
    <location>
        <position position="114"/>
    </location>
</feature>
<dbReference type="AlphaFoldDB" id="A0A069B930"/>
<dbReference type="GO" id="GO:0004180">
    <property type="term" value="F:carboxypeptidase activity"/>
    <property type="evidence" value="ECO:0007669"/>
    <property type="project" value="UniProtKB-KW"/>
</dbReference>
<organism evidence="9 11">
    <name type="scientific">Burkholderia pseudomallei</name>
    <name type="common">Pseudomonas pseudomallei</name>
    <dbReference type="NCBI Taxonomy" id="28450"/>
    <lineage>
        <taxon>Bacteria</taxon>
        <taxon>Pseudomonadati</taxon>
        <taxon>Pseudomonadota</taxon>
        <taxon>Betaproteobacteria</taxon>
        <taxon>Burkholderiales</taxon>
        <taxon>Burkholderiaceae</taxon>
        <taxon>Burkholderia</taxon>
        <taxon>pseudomallei group</taxon>
    </lineage>
</organism>
<reference evidence="9 11" key="1">
    <citation type="submission" date="2014-08" db="EMBL/GenBank/DDBJ databases">
        <authorList>
            <person name="Bunnell A."/>
            <person name="Chain P.S."/>
            <person name="Chertkov O."/>
            <person name="Currie B.J."/>
            <person name="Daligault H.E."/>
            <person name="Davenport K.W."/>
            <person name="Davis C."/>
            <person name="Gleasner C.D."/>
            <person name="Johnson S.L."/>
            <person name="Kaestli M."/>
            <person name="Koren S."/>
            <person name="Kunde Y.A."/>
            <person name="Mayo M."/>
            <person name="McMurry K.K."/>
            <person name="Price E.P."/>
            <person name="Reitenga K.G."/>
            <person name="Robison R."/>
            <person name="Rosovitz M.J."/>
            <person name="Sarovich D.S."/>
            <person name="Teshima H."/>
        </authorList>
    </citation>
    <scope>NUCLEOTIDE SEQUENCE [LARGE SCALE GENOMIC DNA]</scope>
    <source>
        <strain evidence="9 11">MSHR44</strain>
    </source>
</reference>
<evidence type="ECO:0000256" key="4">
    <source>
        <dbReference type="ARBA" id="ARBA00022801"/>
    </source>
</evidence>
<dbReference type="InterPro" id="IPR003507">
    <property type="entry name" value="S66_fam"/>
</dbReference>
<dbReference type="Proteomes" id="UP000231878">
    <property type="component" value="Unassembled WGS sequence"/>
</dbReference>
<evidence type="ECO:0000259" key="8">
    <source>
        <dbReference type="Pfam" id="PF17676"/>
    </source>
</evidence>
<dbReference type="InterPro" id="IPR040449">
    <property type="entry name" value="Peptidase_S66_N"/>
</dbReference>
<dbReference type="KEGG" id="but:X994_478"/>
<evidence type="ECO:0000256" key="5">
    <source>
        <dbReference type="ARBA" id="ARBA00022825"/>
    </source>
</evidence>
<dbReference type="InterPro" id="IPR029062">
    <property type="entry name" value="Class_I_gatase-like"/>
</dbReference>
<evidence type="ECO:0000313" key="10">
    <source>
        <dbReference type="EMBL" id="PJO65432.1"/>
    </source>
</evidence>
<protein>
    <submittedName>
        <fullName evidence="9">LD-carboxypeptidase family protein</fullName>
    </submittedName>
    <submittedName>
        <fullName evidence="10">Muramoyltetrapeptide carboxypeptidase</fullName>
    </submittedName>
</protein>
<dbReference type="GeneID" id="93060652"/>
<dbReference type="OMA" id="MLTQWRL"/>
<dbReference type="CDD" id="cd07025">
    <property type="entry name" value="Peptidase_S66"/>
    <property type="match status" value="1"/>
</dbReference>
<dbReference type="Pfam" id="PF02016">
    <property type="entry name" value="Peptidase_S66"/>
    <property type="match status" value="1"/>
</dbReference>
<name>A0A069B930_BURPE</name>
<proteinExistence type="inferred from homology"/>
<gene>
    <name evidence="10" type="ORF">CWD88_15235</name>
    <name evidence="9" type="ORF">Y036_3473</name>
</gene>
<dbReference type="EMBL" id="PHRB01000013">
    <property type="protein sequence ID" value="PJO65432.1"/>
    <property type="molecule type" value="Genomic_DNA"/>
</dbReference>
<keyword evidence="5" id="KW-0720">Serine protease</keyword>
<dbReference type="SUPFAM" id="SSF52317">
    <property type="entry name" value="Class I glutamine amidotransferase-like"/>
    <property type="match status" value="1"/>
</dbReference>
<dbReference type="OrthoDB" id="9807329at2"/>
<dbReference type="NCBIfam" id="NF008424">
    <property type="entry name" value="PRK11253.1"/>
    <property type="match status" value="1"/>
</dbReference>
<dbReference type="Gene3D" id="3.50.30.60">
    <property type="entry name" value="LD-carboxypeptidase A C-terminal domain-like"/>
    <property type="match status" value="1"/>
</dbReference>
<dbReference type="InterPro" id="IPR027478">
    <property type="entry name" value="LdcA_N"/>
</dbReference>
<dbReference type="EMBL" id="JQIM01000010">
    <property type="protein sequence ID" value="KGX07656.1"/>
    <property type="molecule type" value="Genomic_DNA"/>
</dbReference>
<dbReference type="Pfam" id="PF17676">
    <property type="entry name" value="Peptidase_S66C"/>
    <property type="match status" value="1"/>
</dbReference>
<feature type="active site" description="Charge relay system" evidence="6">
    <location>
        <position position="209"/>
    </location>
</feature>
<dbReference type="InterPro" id="IPR027461">
    <property type="entry name" value="Carboxypeptidase_A_C_sf"/>
</dbReference>
<dbReference type="GO" id="GO:0006508">
    <property type="term" value="P:proteolysis"/>
    <property type="evidence" value="ECO:0007669"/>
    <property type="project" value="UniProtKB-KW"/>
</dbReference>
<dbReference type="InterPro" id="IPR040921">
    <property type="entry name" value="Peptidase_S66C"/>
</dbReference>
<dbReference type="RefSeq" id="WP_004191814.1">
    <property type="nucleotide sequence ID" value="NZ_AP028071.1"/>
</dbReference>
<evidence type="ECO:0000313" key="9">
    <source>
        <dbReference type="EMBL" id="KGX07656.1"/>
    </source>
</evidence>
<dbReference type="PANTHER" id="PTHR30237">
    <property type="entry name" value="MURAMOYLTETRAPEPTIDE CARBOXYPEPTIDASE"/>
    <property type="match status" value="1"/>
</dbReference>
<dbReference type="SUPFAM" id="SSF141986">
    <property type="entry name" value="LD-carboxypeptidase A C-terminal domain-like"/>
    <property type="match status" value="1"/>
</dbReference>
<reference evidence="10 12" key="2">
    <citation type="submission" date="2017-11" db="EMBL/GenBank/DDBJ databases">
        <title>Molecular characterization of Burkholderia pseudomallei and closely related isolates from Vietnam.</title>
        <authorList>
            <person name="Ustinov D.V."/>
            <person name="Antonov A.S."/>
            <person name="Avdusheva E.F."/>
            <person name="Shpak I.M."/>
            <person name="Zakharova I.B."/>
            <person name="Thi L.A."/>
            <person name="Teteryatnikova N."/>
            <person name="Lopasteyskaya Y.A."/>
            <person name="Kuzyutina J.A."/>
            <person name="Ngo T.N."/>
            <person name="Victorov D.V."/>
        </authorList>
    </citation>
    <scope>NUCLEOTIDE SEQUENCE [LARGE SCALE GENOMIC DNA]</scope>
    <source>
        <strain evidence="10 12">V1512</strain>
    </source>
</reference>
<dbReference type="Gene3D" id="3.40.50.10740">
    <property type="entry name" value="Class I glutamine amidotransferase-like"/>
    <property type="match status" value="1"/>
</dbReference>
<keyword evidence="2 10" id="KW-0121">Carboxypeptidase</keyword>
<feature type="domain" description="LD-carboxypeptidase C-terminal" evidence="8">
    <location>
        <begin position="178"/>
        <end position="294"/>
    </location>
</feature>
<evidence type="ECO:0000313" key="11">
    <source>
        <dbReference type="Proteomes" id="UP000030475"/>
    </source>
</evidence>
<comment type="similarity">
    <text evidence="1">Belongs to the peptidase S66 family.</text>
</comment>
<dbReference type="PANTHER" id="PTHR30237:SF2">
    <property type="entry name" value="MUREIN TETRAPEPTIDE CARBOXYPEPTIDASE"/>
    <property type="match status" value="1"/>
</dbReference>
<dbReference type="Proteomes" id="UP000030475">
    <property type="component" value="Unassembled WGS sequence"/>
</dbReference>
<dbReference type="GO" id="GO:0008236">
    <property type="term" value="F:serine-type peptidase activity"/>
    <property type="evidence" value="ECO:0007669"/>
    <property type="project" value="UniProtKB-KW"/>
</dbReference>
<evidence type="ECO:0000313" key="12">
    <source>
        <dbReference type="Proteomes" id="UP000231878"/>
    </source>
</evidence>
<sequence>MISTPCTPRTIRLLAPSGYPHDPAAIERALERLSDEQHRIQNLDATQRRYQRFAGTDGERAGDLNRLADPSLPLPDIGLAVRGGYGAARILHGLDYRGLERRLRDQPIALVGHSDFTAIQLALYAKARVKTFGGPMLSADFGAPTPSEFTLAHFWQTLTQPTTTIVSDVPQTQVVNASGTLWGGNLAILASLVGTPYMPQIEGGILFVEDVNEQPFRIERMIYQLHLAGILARQQALVLGQFTGARPFDYDNGYDMQAMIEQVRGVIGIPIVTGLQFGHVPDLLTLPFGARAELVANEHGFRLTMSDYPHLAA</sequence>
<dbReference type="PIRSF" id="PIRSF028757">
    <property type="entry name" value="LD-carboxypeptidase"/>
    <property type="match status" value="1"/>
</dbReference>
<evidence type="ECO:0000256" key="3">
    <source>
        <dbReference type="ARBA" id="ARBA00022670"/>
    </source>
</evidence>
<evidence type="ECO:0000259" key="7">
    <source>
        <dbReference type="Pfam" id="PF02016"/>
    </source>
</evidence>
<evidence type="ECO:0000256" key="6">
    <source>
        <dbReference type="PIRSR" id="PIRSR028757-1"/>
    </source>
</evidence>
<dbReference type="eggNOG" id="COG1619">
    <property type="taxonomic scope" value="Bacteria"/>
</dbReference>
<accession>A0A069B930</accession>
<keyword evidence="3" id="KW-0645">Protease</keyword>
<keyword evidence="4" id="KW-0378">Hydrolase</keyword>
<feature type="domain" description="LD-carboxypeptidase N-terminal" evidence="7">
    <location>
        <begin position="11"/>
        <end position="134"/>
    </location>
</feature>
<evidence type="ECO:0000256" key="2">
    <source>
        <dbReference type="ARBA" id="ARBA00022645"/>
    </source>
</evidence>